<dbReference type="STRING" id="168384.SAMN05660368_03544"/>
<comment type="caution">
    <text evidence="2">The sequence shown here is derived from an EMBL/GenBank/DDBJ whole genome shotgun (WGS) entry which is preliminary data.</text>
</comment>
<evidence type="ECO:0000313" key="3">
    <source>
        <dbReference type="Proteomes" id="UP000005561"/>
    </source>
</evidence>
<sequence>MGNMKNKNLIEYLQDVFELEKQKTIAEKTIEYIERKYQIAQNNFEGGKSVYKRKMSGGQFACLGICMYSLLVAGGGIWALSNPNITADKTDVYIMLFLAVIFGGVFVNSYKKMKNDETVVNTLNKTIGEKGENDMHILEANYQIIKEAYDINKKTLEKLYSLNIIYHKYHYLEACGMFLEYLISGRTHSLEAQGSDPGAYNIYEDELYRGIIVDKLDNILSNQCILIDGQRQISKQLDFLTKGIDEVQKEMKGVKKAAQLNTFYNSVTAYNTSVLRKISEQRYYSKQRNNDLK</sequence>
<gene>
    <name evidence="2" type="ORF">BRYFOR_09431</name>
</gene>
<feature type="transmembrane region" description="Helical" evidence="1">
    <location>
        <begin position="60"/>
        <end position="80"/>
    </location>
</feature>
<accession>C6LL84</accession>
<dbReference type="EMBL" id="ACCL02000028">
    <property type="protein sequence ID" value="EET58595.1"/>
    <property type="molecule type" value="Genomic_DNA"/>
</dbReference>
<keyword evidence="3" id="KW-1185">Reference proteome</keyword>
<keyword evidence="1" id="KW-0472">Membrane</keyword>
<dbReference type="AlphaFoldDB" id="C6LL84"/>
<organism evidence="2 3">
    <name type="scientific">Marvinbryantia formatexigens DSM 14469</name>
    <dbReference type="NCBI Taxonomy" id="478749"/>
    <lineage>
        <taxon>Bacteria</taxon>
        <taxon>Bacillati</taxon>
        <taxon>Bacillota</taxon>
        <taxon>Clostridia</taxon>
        <taxon>Lachnospirales</taxon>
        <taxon>Lachnospiraceae</taxon>
        <taxon>Marvinbryantia</taxon>
    </lineage>
</organism>
<dbReference type="Proteomes" id="UP000005561">
    <property type="component" value="Unassembled WGS sequence"/>
</dbReference>
<reference evidence="2" key="1">
    <citation type="submission" date="2009-07" db="EMBL/GenBank/DDBJ databases">
        <authorList>
            <person name="Weinstock G."/>
            <person name="Sodergren E."/>
            <person name="Clifton S."/>
            <person name="Fulton L."/>
            <person name="Fulton B."/>
            <person name="Courtney L."/>
            <person name="Fronick C."/>
            <person name="Harrison M."/>
            <person name="Strong C."/>
            <person name="Farmer C."/>
            <person name="Delahaunty K."/>
            <person name="Markovic C."/>
            <person name="Hall O."/>
            <person name="Minx P."/>
            <person name="Tomlinson C."/>
            <person name="Mitreva M."/>
            <person name="Nelson J."/>
            <person name="Hou S."/>
            <person name="Wollam A."/>
            <person name="Pepin K.H."/>
            <person name="Johnson M."/>
            <person name="Bhonagiri V."/>
            <person name="Nash W.E."/>
            <person name="Warren W."/>
            <person name="Chinwalla A."/>
            <person name="Mardis E.R."/>
            <person name="Wilson R.K."/>
        </authorList>
    </citation>
    <scope>NUCLEOTIDE SEQUENCE [LARGE SCALE GENOMIC DNA]</scope>
    <source>
        <strain evidence="2">DSM 14469</strain>
    </source>
</reference>
<evidence type="ECO:0000313" key="2">
    <source>
        <dbReference type="EMBL" id="EET58595.1"/>
    </source>
</evidence>
<keyword evidence="1" id="KW-0812">Transmembrane</keyword>
<keyword evidence="1" id="KW-1133">Transmembrane helix</keyword>
<proteinExistence type="predicted"/>
<protein>
    <submittedName>
        <fullName evidence="2">Uncharacterized protein</fullName>
    </submittedName>
</protein>
<name>C6LL84_9FIRM</name>
<feature type="transmembrane region" description="Helical" evidence="1">
    <location>
        <begin position="92"/>
        <end position="110"/>
    </location>
</feature>
<evidence type="ECO:0000256" key="1">
    <source>
        <dbReference type="SAM" id="Phobius"/>
    </source>
</evidence>